<evidence type="ECO:0000313" key="5">
    <source>
        <dbReference type="Proteomes" id="UP001497512"/>
    </source>
</evidence>
<sequence length="499" mass="56469">MSTTFLRSVMSLLANKRSVHWRWKSGSQQKIHSQFAYGFHADPQSGCVSGHNFVCTLVFALGYPSVVNAAPHLPICSRYSSTPRLFSLQRIWSKSLGRFNHNVSLLAISDAEHDAATDCEASLSFLIALGLKEERALKVTQTYPEVLLRTFQENLMPLLQALESTGVGKQPVCRILERNPSLMMRILERNLFEENLEYLIECGLTKGQLERVLRIYPQFLTLSKELNLEPTVAFLLKIGILKGKLGKVISLSPYYLGYRHEITLVPKLQFLLSVGVKKEHLGKIITEQPSILCHSITENITPKMNFMEKLGVERKRIGEIITRYPAIFTTNIETLKQKVEFFENKGLVGKELVNLFTLHPDILGRSLDSLEAGYEVLKSIGFSGSEVCDILKGHPTVLSCTESTVRQKFDFLVNIMNRPAKEVLKFTSFVTYSLEGRIKPRHRVFSWLVSQGLLPQREYALRTIIGGSEKYFRKRFVNLHPLAASVYEGEQGDIQEVSG</sequence>
<dbReference type="EMBL" id="OZ019904">
    <property type="protein sequence ID" value="CAK9198829.1"/>
    <property type="molecule type" value="Genomic_DNA"/>
</dbReference>
<evidence type="ECO:0000313" key="4">
    <source>
        <dbReference type="EMBL" id="CAK9198829.1"/>
    </source>
</evidence>
<dbReference type="PANTHER" id="PTHR13068">
    <property type="entry name" value="CGI-12 PROTEIN-RELATED"/>
    <property type="match status" value="1"/>
</dbReference>
<keyword evidence="5" id="KW-1185">Reference proteome</keyword>
<dbReference type="InterPro" id="IPR038538">
    <property type="entry name" value="MTERF_sf"/>
</dbReference>
<dbReference type="Proteomes" id="UP001497512">
    <property type="component" value="Chromosome 12"/>
</dbReference>
<accession>A0ABP0TL82</accession>
<gene>
    <name evidence="4" type="ORF">CSSPTR1EN2_LOCUS4632</name>
</gene>
<keyword evidence="2" id="KW-0805">Transcription regulation</keyword>
<evidence type="ECO:0000256" key="3">
    <source>
        <dbReference type="ARBA" id="ARBA00022946"/>
    </source>
</evidence>
<reference evidence="4" key="1">
    <citation type="submission" date="2024-02" db="EMBL/GenBank/DDBJ databases">
        <authorList>
            <consortium name="ELIXIR-Norway"/>
            <consortium name="Elixir Norway"/>
        </authorList>
    </citation>
    <scope>NUCLEOTIDE SEQUENCE</scope>
</reference>
<protein>
    <submittedName>
        <fullName evidence="4">Uncharacterized protein</fullName>
    </submittedName>
</protein>
<dbReference type="Pfam" id="PF02536">
    <property type="entry name" value="mTERF"/>
    <property type="match status" value="1"/>
</dbReference>
<dbReference type="PANTHER" id="PTHR13068:SF228">
    <property type="match status" value="1"/>
</dbReference>
<keyword evidence="3" id="KW-0809">Transit peptide</keyword>
<comment type="similarity">
    <text evidence="1">Belongs to the mTERF family.</text>
</comment>
<dbReference type="Gene3D" id="1.25.70.10">
    <property type="entry name" value="Transcription termination factor 3, mitochondrial"/>
    <property type="match status" value="2"/>
</dbReference>
<keyword evidence="2" id="KW-0804">Transcription</keyword>
<dbReference type="InterPro" id="IPR003690">
    <property type="entry name" value="MTERF"/>
</dbReference>
<proteinExistence type="inferred from homology"/>
<evidence type="ECO:0000256" key="1">
    <source>
        <dbReference type="ARBA" id="ARBA00007692"/>
    </source>
</evidence>
<organism evidence="4 5">
    <name type="scientific">Sphagnum troendelagicum</name>
    <dbReference type="NCBI Taxonomy" id="128251"/>
    <lineage>
        <taxon>Eukaryota</taxon>
        <taxon>Viridiplantae</taxon>
        <taxon>Streptophyta</taxon>
        <taxon>Embryophyta</taxon>
        <taxon>Bryophyta</taxon>
        <taxon>Sphagnophytina</taxon>
        <taxon>Sphagnopsida</taxon>
        <taxon>Sphagnales</taxon>
        <taxon>Sphagnaceae</taxon>
        <taxon>Sphagnum</taxon>
    </lineage>
</organism>
<keyword evidence="2" id="KW-0806">Transcription termination</keyword>
<dbReference type="SMART" id="SM00733">
    <property type="entry name" value="Mterf"/>
    <property type="match status" value="9"/>
</dbReference>
<evidence type="ECO:0000256" key="2">
    <source>
        <dbReference type="ARBA" id="ARBA00022472"/>
    </source>
</evidence>
<name>A0ABP0TL82_9BRYO</name>